<dbReference type="InterPro" id="IPR029044">
    <property type="entry name" value="Nucleotide-diphossugar_trans"/>
</dbReference>
<dbReference type="Pfam" id="PF00535">
    <property type="entry name" value="Glycos_transf_2"/>
    <property type="match status" value="1"/>
</dbReference>
<dbReference type="GO" id="GO:0016758">
    <property type="term" value="F:hexosyltransferase activity"/>
    <property type="evidence" value="ECO:0007669"/>
    <property type="project" value="UniProtKB-ARBA"/>
</dbReference>
<feature type="domain" description="Glycosyltransferase 2-like" evidence="1">
    <location>
        <begin position="5"/>
        <end position="163"/>
    </location>
</feature>
<dbReference type="PANTHER" id="PTHR22916">
    <property type="entry name" value="GLYCOSYLTRANSFERASE"/>
    <property type="match status" value="1"/>
</dbReference>
<dbReference type="InterPro" id="IPR001173">
    <property type="entry name" value="Glyco_trans_2-like"/>
</dbReference>
<dbReference type="RefSeq" id="WP_081297302.1">
    <property type="nucleotide sequence ID" value="NZ_QSGY01000002.1"/>
</dbReference>
<accession>A0A3E4S387</accession>
<dbReference type="Gene3D" id="3.90.550.10">
    <property type="entry name" value="Spore Coat Polysaccharide Biosynthesis Protein SpsA, Chain A"/>
    <property type="match status" value="1"/>
</dbReference>
<evidence type="ECO:0000313" key="3">
    <source>
        <dbReference type="Proteomes" id="UP000261288"/>
    </source>
</evidence>
<sequence>MLSASVVIATYNGEKFLRDQLDSIIPQLRDCDEVVISDDGSTDGTLDIINEYVKKYSIINYYEGPRRGVIKNFEFGIAKASKDIIFLSDQDDIWLPDKVSIVLGLFSENADITCVLHDVQIVDKQLNVIDSSFFEFRNSAKGLVRNLIKNSFMGSAMAFQRRMVPRLLPIPENVPMHDQWIGLINEIYGKVSICNQCLGLYRRHGNNASSFTHEPLQKMIKNRISLIQDLIIRTRSK</sequence>
<organism evidence="2 3">
    <name type="scientific">Bifidobacterium longum</name>
    <dbReference type="NCBI Taxonomy" id="216816"/>
    <lineage>
        <taxon>Bacteria</taxon>
        <taxon>Bacillati</taxon>
        <taxon>Actinomycetota</taxon>
        <taxon>Actinomycetes</taxon>
        <taxon>Bifidobacteriales</taxon>
        <taxon>Bifidobacteriaceae</taxon>
        <taxon>Bifidobacterium</taxon>
    </lineage>
</organism>
<dbReference type="AlphaFoldDB" id="A0A3E4S387"/>
<evidence type="ECO:0000259" key="1">
    <source>
        <dbReference type="Pfam" id="PF00535"/>
    </source>
</evidence>
<dbReference type="Proteomes" id="UP000261288">
    <property type="component" value="Unassembled WGS sequence"/>
</dbReference>
<dbReference type="SUPFAM" id="SSF53448">
    <property type="entry name" value="Nucleotide-diphospho-sugar transferases"/>
    <property type="match status" value="1"/>
</dbReference>
<name>A0A3E4S387_BIFLN</name>
<dbReference type="PANTHER" id="PTHR22916:SF3">
    <property type="entry name" value="UDP-GLCNAC:BETAGAL BETA-1,3-N-ACETYLGLUCOSAMINYLTRANSFERASE-LIKE PROTEIN 1"/>
    <property type="match status" value="1"/>
</dbReference>
<evidence type="ECO:0000313" key="2">
    <source>
        <dbReference type="EMBL" id="RGL45006.1"/>
    </source>
</evidence>
<dbReference type="CDD" id="cd04196">
    <property type="entry name" value="GT_2_like_d"/>
    <property type="match status" value="1"/>
</dbReference>
<protein>
    <submittedName>
        <fullName evidence="2">Glycosyltransferase family 2 protein</fullName>
    </submittedName>
</protein>
<keyword evidence="2" id="KW-0808">Transferase</keyword>
<gene>
    <name evidence="2" type="ORF">DXC63_11295</name>
</gene>
<proteinExistence type="predicted"/>
<reference evidence="2 3" key="1">
    <citation type="submission" date="2018-08" db="EMBL/GenBank/DDBJ databases">
        <title>A genome reference for cultivated species of the human gut microbiota.</title>
        <authorList>
            <person name="Zou Y."/>
            <person name="Xue W."/>
            <person name="Luo G."/>
        </authorList>
    </citation>
    <scope>NUCLEOTIDE SEQUENCE [LARGE SCALE GENOMIC DNA]</scope>
    <source>
        <strain evidence="2 3">TF06-45A</strain>
    </source>
</reference>
<comment type="caution">
    <text evidence="2">The sequence shown here is derived from an EMBL/GenBank/DDBJ whole genome shotgun (WGS) entry which is preliminary data.</text>
</comment>
<dbReference type="EMBL" id="QSRZ01000014">
    <property type="protein sequence ID" value="RGL45006.1"/>
    <property type="molecule type" value="Genomic_DNA"/>
</dbReference>